<organism evidence="1 2">
    <name type="scientific">Gnathostoma spinigerum</name>
    <dbReference type="NCBI Taxonomy" id="75299"/>
    <lineage>
        <taxon>Eukaryota</taxon>
        <taxon>Metazoa</taxon>
        <taxon>Ecdysozoa</taxon>
        <taxon>Nematoda</taxon>
        <taxon>Chromadorea</taxon>
        <taxon>Rhabditida</taxon>
        <taxon>Spirurina</taxon>
        <taxon>Gnathostomatomorpha</taxon>
        <taxon>Gnathostomatoidea</taxon>
        <taxon>Gnathostomatidae</taxon>
        <taxon>Gnathostoma</taxon>
    </lineage>
</organism>
<evidence type="ECO:0000313" key="2">
    <source>
        <dbReference type="Proteomes" id="UP001608902"/>
    </source>
</evidence>
<sequence>MLTDIISGTLSVCSWGGHMIDVKYAQNATKITQMRDYGYGNARKISHSSLDLSQILTHLQHHRGIPTIGLSQPHKHGFLNSYHNNYTFGIRVTAYYIHTLFEGSVFILWQCWKVTVLKSRCIHVTFTVNQK</sequence>
<protein>
    <submittedName>
        <fullName evidence="1">Uncharacterized protein</fullName>
    </submittedName>
</protein>
<proteinExistence type="predicted"/>
<dbReference type="EMBL" id="JBGFUD010009054">
    <property type="protein sequence ID" value="MFH4982345.1"/>
    <property type="molecule type" value="Genomic_DNA"/>
</dbReference>
<dbReference type="Proteomes" id="UP001608902">
    <property type="component" value="Unassembled WGS sequence"/>
</dbReference>
<keyword evidence="2" id="KW-1185">Reference proteome</keyword>
<comment type="caution">
    <text evidence="1">The sequence shown here is derived from an EMBL/GenBank/DDBJ whole genome shotgun (WGS) entry which is preliminary data.</text>
</comment>
<gene>
    <name evidence="1" type="ORF">AB6A40_009054</name>
</gene>
<name>A0ABD6ES21_9BILA</name>
<evidence type="ECO:0000313" key="1">
    <source>
        <dbReference type="EMBL" id="MFH4982345.1"/>
    </source>
</evidence>
<accession>A0ABD6ES21</accession>
<reference evidence="1 2" key="1">
    <citation type="submission" date="2024-08" db="EMBL/GenBank/DDBJ databases">
        <title>Gnathostoma spinigerum genome.</title>
        <authorList>
            <person name="Gonzalez-Bertolin B."/>
            <person name="Monzon S."/>
            <person name="Zaballos A."/>
            <person name="Jimenez P."/>
            <person name="Dekumyoy P."/>
            <person name="Varona S."/>
            <person name="Cuesta I."/>
            <person name="Sumanam S."/>
            <person name="Adisakwattana P."/>
            <person name="Gasser R.B."/>
            <person name="Hernandez-Gonzalez A."/>
            <person name="Young N.D."/>
            <person name="Perteguer M.J."/>
        </authorList>
    </citation>
    <scope>NUCLEOTIDE SEQUENCE [LARGE SCALE GENOMIC DNA]</scope>
    <source>
        <strain evidence="1">AL3</strain>
        <tissue evidence="1">Liver</tissue>
    </source>
</reference>
<dbReference type="AlphaFoldDB" id="A0ABD6ES21"/>